<reference evidence="2" key="1">
    <citation type="submission" date="2021-03" db="EMBL/GenBank/DDBJ databases">
        <title>Comparative genomics and phylogenomic investigation of the class Geoglossomycetes provide insights into ecological specialization and systematics.</title>
        <authorList>
            <person name="Melie T."/>
            <person name="Pirro S."/>
            <person name="Miller A.N."/>
            <person name="Quandt A."/>
        </authorList>
    </citation>
    <scope>NUCLEOTIDE SEQUENCE</scope>
    <source>
        <strain evidence="2">CAQ_001_2017</strain>
    </source>
</reference>
<dbReference type="AlphaFoldDB" id="A0A9P8L2S8"/>
<organism evidence="2 3">
    <name type="scientific">Trichoglossum hirsutum</name>
    <dbReference type="NCBI Taxonomy" id="265104"/>
    <lineage>
        <taxon>Eukaryota</taxon>
        <taxon>Fungi</taxon>
        <taxon>Dikarya</taxon>
        <taxon>Ascomycota</taxon>
        <taxon>Pezizomycotina</taxon>
        <taxon>Geoglossomycetes</taxon>
        <taxon>Geoglossales</taxon>
        <taxon>Geoglossaceae</taxon>
        <taxon>Trichoglossum</taxon>
    </lineage>
</organism>
<name>A0A9P8L2S8_9PEZI</name>
<proteinExistence type="predicted"/>
<keyword evidence="3" id="KW-1185">Reference proteome</keyword>
<feature type="compositionally biased region" description="Polar residues" evidence="1">
    <location>
        <begin position="1"/>
        <end position="11"/>
    </location>
</feature>
<evidence type="ECO:0000313" key="3">
    <source>
        <dbReference type="Proteomes" id="UP000750711"/>
    </source>
</evidence>
<dbReference type="Proteomes" id="UP000750711">
    <property type="component" value="Unassembled WGS sequence"/>
</dbReference>
<gene>
    <name evidence="2" type="ORF">GP486_007358</name>
</gene>
<evidence type="ECO:0000313" key="2">
    <source>
        <dbReference type="EMBL" id="KAH0551428.1"/>
    </source>
</evidence>
<comment type="caution">
    <text evidence="2">The sequence shown here is derived from an EMBL/GenBank/DDBJ whole genome shotgun (WGS) entry which is preliminary data.</text>
</comment>
<evidence type="ECO:0000256" key="1">
    <source>
        <dbReference type="SAM" id="MobiDB-lite"/>
    </source>
</evidence>
<feature type="region of interest" description="Disordered" evidence="1">
    <location>
        <begin position="1"/>
        <end position="25"/>
    </location>
</feature>
<accession>A0A9P8L2S8</accession>
<dbReference type="EMBL" id="JAGHQM010002030">
    <property type="protein sequence ID" value="KAH0551428.1"/>
    <property type="molecule type" value="Genomic_DNA"/>
</dbReference>
<sequence length="388" mass="43772">MEQSAASTSLESAPHRPIRSTADHSATRVEDMSPFFGEEQRTSAGPSESYVRASKHIEGFMDYLDNRANTAAVSSEVYREDFVKISREEWARLCFDLSLNKADESFRYLKWSYNSLTSTLIIHSMSPPSPLHEYFCRLIQLKLDHAQFRLPNFNPEDPIIHTATNRLYTGFTGEYEGSERVPDLSVSFVGVDGRLELKLVVEVGFSEKYSDLIEDAKMWLEGGGHEVSNVMLVNIEESPSYRSPLLDLEDEEIEQLGLPGQHRINFDAEGDFGPITYKGLVWVGRITSIFVEVWKKDPQSGLATLSKNRMDLLPPASPPQFEFMLSEYTAVSPDNDTSISFDLGVSPRGLKRSIVELADIRYHRALNAIKQRTDARDGTYKPKGSPSR</sequence>
<protein>
    <submittedName>
        <fullName evidence="2">Uncharacterized protein</fullName>
    </submittedName>
</protein>